<reference evidence="2" key="1">
    <citation type="submission" date="2017-06" db="EMBL/GenBank/DDBJ databases">
        <authorList>
            <person name="Varghese N."/>
            <person name="Submissions S."/>
        </authorList>
    </citation>
    <scope>NUCLEOTIDE SEQUENCE [LARGE SCALE GENOMIC DNA]</scope>
    <source>
        <strain evidence="2">DSM 19316</strain>
    </source>
</reference>
<accession>A0A238Y2W4</accession>
<sequence length="153" mass="17264">MGKTVNYKKSDLYDTVVDEYGVFDYGYEFMTFLAVLGYREGTPDREDYRGAGEIGLENLLNRELYRIIMASLAFQDTGDPEALVDVDRQERILAQYAAGGLKIAEEEFGHTAGDPTDAMVNYIRNHQETEEYQGTLGDIVSAFDDQMMGVEQD</sequence>
<organism evidence="1 2">
    <name type="scientific">Halorubrum ezzemoulense</name>
    <name type="common">Halorubrum chaoviator</name>
    <dbReference type="NCBI Taxonomy" id="337243"/>
    <lineage>
        <taxon>Archaea</taxon>
        <taxon>Methanobacteriati</taxon>
        <taxon>Methanobacteriota</taxon>
        <taxon>Stenosarchaea group</taxon>
        <taxon>Halobacteria</taxon>
        <taxon>Halobacteriales</taxon>
        <taxon>Haloferacaceae</taxon>
        <taxon>Halorubrum</taxon>
    </lineage>
</organism>
<name>A0A238Y2W4_HALEZ</name>
<protein>
    <submittedName>
        <fullName evidence="1">Dnd system-associated protein 4</fullName>
    </submittedName>
</protein>
<evidence type="ECO:0000313" key="1">
    <source>
        <dbReference type="EMBL" id="SNR65312.1"/>
    </source>
</evidence>
<proteinExistence type="predicted"/>
<dbReference type="RefSeq" id="WP_089308891.1">
    <property type="nucleotide sequence ID" value="NZ_FZNK01000008.1"/>
</dbReference>
<dbReference type="AlphaFoldDB" id="A0A238Y2W4"/>
<dbReference type="Proteomes" id="UP000198297">
    <property type="component" value="Unassembled WGS sequence"/>
</dbReference>
<gene>
    <name evidence="1" type="ORF">SAMN06266787_10817</name>
</gene>
<dbReference type="EMBL" id="FZNK01000008">
    <property type="protein sequence ID" value="SNR65312.1"/>
    <property type="molecule type" value="Genomic_DNA"/>
</dbReference>
<evidence type="ECO:0000313" key="2">
    <source>
        <dbReference type="Proteomes" id="UP000198297"/>
    </source>
</evidence>